<dbReference type="InterPro" id="IPR005017">
    <property type="entry name" value="OMPP1/FadL/TodX"/>
</dbReference>
<evidence type="ECO:0000256" key="2">
    <source>
        <dbReference type="ARBA" id="ARBA00008163"/>
    </source>
</evidence>
<evidence type="ECO:0000256" key="5">
    <source>
        <dbReference type="ARBA" id="ARBA00022729"/>
    </source>
</evidence>
<dbReference type="RefSeq" id="WP_324695136.1">
    <property type="nucleotide sequence ID" value="NZ_JAYMYJ010000106.1"/>
</dbReference>
<dbReference type="PANTHER" id="PTHR35093:SF8">
    <property type="entry name" value="OUTER MEMBRANE PROTEIN NMB0088-RELATED"/>
    <property type="match status" value="1"/>
</dbReference>
<evidence type="ECO:0000256" key="6">
    <source>
        <dbReference type="ARBA" id="ARBA00023136"/>
    </source>
</evidence>
<gene>
    <name evidence="9" type="ORF">VSS37_10940</name>
</gene>
<evidence type="ECO:0000313" key="10">
    <source>
        <dbReference type="Proteomes" id="UP001308005"/>
    </source>
</evidence>
<dbReference type="Gene3D" id="2.40.160.60">
    <property type="entry name" value="Outer membrane protein transport protein (OMPP1/FadL/TodX)"/>
    <property type="match status" value="1"/>
</dbReference>
<keyword evidence="7" id="KW-0998">Cell outer membrane</keyword>
<sequence length="466" mass="49523">MKTSCRIWVGSAFFCCASSPLYAAGFGLVESSASGMGNAFAGAAASAEDASTIWFNPAGMSELKDTKQVSAAVHFIMPQANFTNVASRVNPALTGGNVAAAETALGGVNGSTDKSAVVPNFYAVYPINERTKAGLGINAPFGLETNYDDGWYGRYHALKSDMKTVNINPAVSYEVNDKLSVGGGVSAQYIDVTLSSAIDSAATCRSIASAANSGALLTQCLTALPKVGNAATDSKATIKGDDWSFNYNAGVLYKPTDKTKLGLSYRSKIKHNLEGTADYTVNPALQPILTATGVTRFNDAPAAAEADLPAIVSLSVAHKLNDKVEVLGDVTRTQWSSFKRLRVTNADTGAVISDVDESWKDANRYSLGLNYQRNERLKLRTGVALDESPVPDALHRTARIPDSDRTWVSAGANYKLKKNLSVDVGYSHLFVDDTPIDNIDSATGYALRGLYDSDVDVVSAQLNWSF</sequence>
<reference evidence="10" key="1">
    <citation type="submission" date="2023-07" db="EMBL/GenBank/DDBJ databases">
        <title>The carbon used by Thiothrix.</title>
        <authorList>
            <person name="Chen L."/>
        </authorList>
    </citation>
    <scope>NUCLEOTIDE SEQUENCE [LARGE SCALE GENOMIC DNA]</scope>
</reference>
<dbReference type="EMBL" id="JAYMYJ010000106">
    <property type="protein sequence ID" value="MEB4591497.1"/>
    <property type="molecule type" value="Genomic_DNA"/>
</dbReference>
<evidence type="ECO:0000313" key="9">
    <source>
        <dbReference type="EMBL" id="MEB4591497.1"/>
    </source>
</evidence>
<dbReference type="Pfam" id="PF03349">
    <property type="entry name" value="Toluene_X"/>
    <property type="match status" value="1"/>
</dbReference>
<feature type="signal peptide" evidence="8">
    <location>
        <begin position="1"/>
        <end position="23"/>
    </location>
</feature>
<proteinExistence type="inferred from homology"/>
<protein>
    <submittedName>
        <fullName evidence="9">Outer membrane protein transport protein</fullName>
    </submittedName>
</protein>
<comment type="caution">
    <text evidence="9">The sequence shown here is derived from an EMBL/GenBank/DDBJ whole genome shotgun (WGS) entry which is preliminary data.</text>
</comment>
<dbReference type="SUPFAM" id="SSF56935">
    <property type="entry name" value="Porins"/>
    <property type="match status" value="1"/>
</dbReference>
<evidence type="ECO:0000256" key="1">
    <source>
        <dbReference type="ARBA" id="ARBA00004571"/>
    </source>
</evidence>
<dbReference type="Proteomes" id="UP001308005">
    <property type="component" value="Unassembled WGS sequence"/>
</dbReference>
<accession>A0ABU6CY91</accession>
<keyword evidence="10" id="KW-1185">Reference proteome</keyword>
<keyword evidence="3" id="KW-1134">Transmembrane beta strand</keyword>
<evidence type="ECO:0000256" key="8">
    <source>
        <dbReference type="SAM" id="SignalP"/>
    </source>
</evidence>
<comment type="subcellular location">
    <subcellularLocation>
        <location evidence="1">Cell outer membrane</location>
        <topology evidence="1">Multi-pass membrane protein</topology>
    </subcellularLocation>
</comment>
<evidence type="ECO:0000256" key="7">
    <source>
        <dbReference type="ARBA" id="ARBA00023237"/>
    </source>
</evidence>
<feature type="chain" id="PRO_5046158797" evidence="8">
    <location>
        <begin position="24"/>
        <end position="466"/>
    </location>
</feature>
<keyword evidence="6" id="KW-0472">Membrane</keyword>
<comment type="similarity">
    <text evidence="2">Belongs to the OmpP1/FadL family.</text>
</comment>
<evidence type="ECO:0000256" key="4">
    <source>
        <dbReference type="ARBA" id="ARBA00022692"/>
    </source>
</evidence>
<keyword evidence="5 8" id="KW-0732">Signal</keyword>
<name>A0ABU6CY91_9GAMM</name>
<keyword evidence="4" id="KW-0812">Transmembrane</keyword>
<dbReference type="PANTHER" id="PTHR35093">
    <property type="entry name" value="OUTER MEMBRANE PROTEIN NMB0088-RELATED"/>
    <property type="match status" value="1"/>
</dbReference>
<evidence type="ECO:0000256" key="3">
    <source>
        <dbReference type="ARBA" id="ARBA00022452"/>
    </source>
</evidence>
<organism evidence="9 10">
    <name type="scientific">Candidatus Thiothrix phosphatis</name>
    <dbReference type="NCBI Taxonomy" id="3112415"/>
    <lineage>
        <taxon>Bacteria</taxon>
        <taxon>Pseudomonadati</taxon>
        <taxon>Pseudomonadota</taxon>
        <taxon>Gammaproteobacteria</taxon>
        <taxon>Thiotrichales</taxon>
        <taxon>Thiotrichaceae</taxon>
        <taxon>Thiothrix</taxon>
    </lineage>
</organism>